<keyword evidence="9" id="KW-1185">Reference proteome</keyword>
<evidence type="ECO:0000256" key="3">
    <source>
        <dbReference type="ARBA" id="ARBA00022777"/>
    </source>
</evidence>
<keyword evidence="1" id="KW-0808">Transferase</keyword>
<name>A0AAW9NYP3_9BACL</name>
<feature type="transmembrane region" description="Helical" evidence="6">
    <location>
        <begin position="259"/>
        <end position="284"/>
    </location>
</feature>
<keyword evidence="5" id="KW-0902">Two-component regulatory system</keyword>
<feature type="transmembrane region" description="Helical" evidence="6">
    <location>
        <begin position="40"/>
        <end position="65"/>
    </location>
</feature>
<feature type="transmembrane region" description="Helical" evidence="6">
    <location>
        <begin position="229"/>
        <end position="247"/>
    </location>
</feature>
<keyword evidence="6" id="KW-0812">Transmembrane</keyword>
<evidence type="ECO:0000256" key="2">
    <source>
        <dbReference type="ARBA" id="ARBA00022741"/>
    </source>
</evidence>
<dbReference type="InterPro" id="IPR036890">
    <property type="entry name" value="HATPase_C_sf"/>
</dbReference>
<dbReference type="Gene3D" id="3.30.565.10">
    <property type="entry name" value="Histidine kinase-like ATPase, C-terminal domain"/>
    <property type="match status" value="1"/>
</dbReference>
<dbReference type="GO" id="GO:0005524">
    <property type="term" value="F:ATP binding"/>
    <property type="evidence" value="ECO:0007669"/>
    <property type="project" value="UniProtKB-KW"/>
</dbReference>
<feature type="transmembrane region" description="Helical" evidence="6">
    <location>
        <begin position="106"/>
        <end position="123"/>
    </location>
</feature>
<feature type="domain" description="Histidine kinase" evidence="7">
    <location>
        <begin position="453"/>
        <end position="676"/>
    </location>
</feature>
<proteinExistence type="predicted"/>
<dbReference type="InterPro" id="IPR005467">
    <property type="entry name" value="His_kinase_dom"/>
</dbReference>
<keyword evidence="6" id="KW-0472">Membrane</keyword>
<dbReference type="PANTHER" id="PTHR24421">
    <property type="entry name" value="NITRATE/NITRITE SENSOR PROTEIN NARX-RELATED"/>
    <property type="match status" value="1"/>
</dbReference>
<keyword evidence="4 8" id="KW-0067">ATP-binding</keyword>
<evidence type="ECO:0000313" key="9">
    <source>
        <dbReference type="Proteomes" id="UP001344888"/>
    </source>
</evidence>
<dbReference type="PROSITE" id="PS50109">
    <property type="entry name" value="HIS_KIN"/>
    <property type="match status" value="1"/>
</dbReference>
<dbReference type="SUPFAM" id="SSF55874">
    <property type="entry name" value="ATPase domain of HSP90 chaperone/DNA topoisomerase II/histidine kinase"/>
    <property type="match status" value="1"/>
</dbReference>
<dbReference type="AlphaFoldDB" id="A0AAW9NYP3"/>
<organism evidence="8 9">
    <name type="scientific">Metasolibacillus meyeri</name>
    <dbReference type="NCBI Taxonomy" id="1071052"/>
    <lineage>
        <taxon>Bacteria</taxon>
        <taxon>Bacillati</taxon>
        <taxon>Bacillota</taxon>
        <taxon>Bacilli</taxon>
        <taxon>Bacillales</taxon>
        <taxon>Caryophanaceae</taxon>
        <taxon>Metasolibacillus</taxon>
    </lineage>
</organism>
<gene>
    <name evidence="8" type="ORF">P9B03_15640</name>
</gene>
<accession>A0AAW9NYP3</accession>
<dbReference type="Proteomes" id="UP001344888">
    <property type="component" value="Unassembled WGS sequence"/>
</dbReference>
<comment type="caution">
    <text evidence="8">The sequence shown here is derived from an EMBL/GenBank/DDBJ whole genome shotgun (WGS) entry which is preliminary data.</text>
</comment>
<dbReference type="GO" id="GO:0016301">
    <property type="term" value="F:kinase activity"/>
    <property type="evidence" value="ECO:0007669"/>
    <property type="project" value="UniProtKB-KW"/>
</dbReference>
<feature type="transmembrane region" description="Helical" evidence="6">
    <location>
        <begin position="135"/>
        <end position="152"/>
    </location>
</feature>
<reference evidence="8 9" key="1">
    <citation type="submission" date="2023-03" db="EMBL/GenBank/DDBJ databases">
        <title>Bacillus Genome Sequencing.</title>
        <authorList>
            <person name="Dunlap C."/>
        </authorList>
    </citation>
    <scope>NUCLEOTIDE SEQUENCE [LARGE SCALE GENOMIC DNA]</scope>
    <source>
        <strain evidence="8 9">B-59205</strain>
    </source>
</reference>
<evidence type="ECO:0000256" key="1">
    <source>
        <dbReference type="ARBA" id="ARBA00022679"/>
    </source>
</evidence>
<dbReference type="CDD" id="cd16917">
    <property type="entry name" value="HATPase_UhpB-NarQ-NarX-like"/>
    <property type="match status" value="1"/>
</dbReference>
<evidence type="ECO:0000256" key="4">
    <source>
        <dbReference type="ARBA" id="ARBA00022840"/>
    </source>
</evidence>
<feature type="transmembrane region" description="Helical" evidence="6">
    <location>
        <begin position="198"/>
        <end position="217"/>
    </location>
</feature>
<keyword evidence="2" id="KW-0547">Nucleotide-binding</keyword>
<dbReference type="RefSeq" id="WP_326124425.1">
    <property type="nucleotide sequence ID" value="NZ_JARSFG010000020.1"/>
</dbReference>
<sequence>MYQHILLFVALLMVWAFAVWHGYVYRLPYTSMEDASIGDVIAITLYNDSTYFIGAVFLIIGFYTYTRKPKSIVIQRFFYLMAVAGIAITYAKPASYKIPITYEIELLTVSFSAYFLLYFFEFFPTTSKVKWFRRIKQLTLGLIAFIIALKVIEQLFHLQNNRLITILLISNLLIALLTCGALIIRLWRFNTKWIRNQLAIFLVSSTLAFSPLLASLILDGLFHLGKLPFSYTILTIVLFPLTLMYLLTKQEVFDFRYLASQILIPISAFVLMLGVLIALLHFIVELPTEQIMQNLIILVSGFALFLTINKGLRRLEKPRIEAQLIAMHQQRRQMLKELYWQSFLPLCAEHVAKLIQRMLDIEQLAVIWGHPVTTTLYDTGLLEQLDIQQLLKQQEQKMYAQHPYHILPITDGSTLLGLVIVGPKANLAEWTKDELILLESIYFEALQLFLHAQMLIEIEQQLKSTEHASSLMQHTNKRLLASVEEERKNLSIFLHDDILQQLLALLYEIRATVSYQALDEPLTQTISTIRAKCQELYPTIVENLGLRLSLQSLQKSMQAQYQIPIYLSCELDDTILAPELAKHLYRSIKELLQNAGKHANATSITVTLETSTDSVIAIVEDKGDGFTLPDDEYLYAEQHFGLLTLQRRTEQFSGTMHISSVLQQGTKVTITLPLERDETDGDTCITSR</sequence>
<dbReference type="GO" id="GO:0000160">
    <property type="term" value="P:phosphorelay signal transduction system"/>
    <property type="evidence" value="ECO:0007669"/>
    <property type="project" value="UniProtKB-KW"/>
</dbReference>
<evidence type="ECO:0000256" key="5">
    <source>
        <dbReference type="ARBA" id="ARBA00023012"/>
    </source>
</evidence>
<keyword evidence="3" id="KW-0418">Kinase</keyword>
<evidence type="ECO:0000313" key="8">
    <source>
        <dbReference type="EMBL" id="MEC1179933.1"/>
    </source>
</evidence>
<protein>
    <submittedName>
        <fullName evidence="8">ATP-binding protein</fullName>
    </submittedName>
</protein>
<dbReference type="InterPro" id="IPR003594">
    <property type="entry name" value="HATPase_dom"/>
</dbReference>
<feature type="transmembrane region" description="Helical" evidence="6">
    <location>
        <begin position="164"/>
        <end position="186"/>
    </location>
</feature>
<dbReference type="EMBL" id="JARSFG010000020">
    <property type="protein sequence ID" value="MEC1179933.1"/>
    <property type="molecule type" value="Genomic_DNA"/>
</dbReference>
<dbReference type="SMART" id="SM00387">
    <property type="entry name" value="HATPase_c"/>
    <property type="match status" value="1"/>
</dbReference>
<dbReference type="InterPro" id="IPR050482">
    <property type="entry name" value="Sensor_HK_TwoCompSys"/>
</dbReference>
<evidence type="ECO:0000259" key="7">
    <source>
        <dbReference type="PROSITE" id="PS50109"/>
    </source>
</evidence>
<feature type="transmembrane region" description="Helical" evidence="6">
    <location>
        <begin position="77"/>
        <end position="94"/>
    </location>
</feature>
<keyword evidence="6" id="KW-1133">Transmembrane helix</keyword>
<dbReference type="Pfam" id="PF02518">
    <property type="entry name" value="HATPase_c"/>
    <property type="match status" value="1"/>
</dbReference>
<evidence type="ECO:0000256" key="6">
    <source>
        <dbReference type="SAM" id="Phobius"/>
    </source>
</evidence>